<dbReference type="RefSeq" id="WP_408622803.1">
    <property type="nucleotide sequence ID" value="NZ_JBEQCT010000002.1"/>
</dbReference>
<dbReference type="InterPro" id="IPR029787">
    <property type="entry name" value="Nucleotide_cyclase"/>
</dbReference>
<dbReference type="NCBIfam" id="TIGR00254">
    <property type="entry name" value="GGDEF"/>
    <property type="match status" value="1"/>
</dbReference>
<comment type="subcellular location">
    <subcellularLocation>
        <location evidence="1">Membrane</location>
        <topology evidence="1">Multi-pass membrane protein</topology>
    </subcellularLocation>
</comment>
<keyword evidence="4 5" id="KW-0472">Membrane</keyword>
<dbReference type="InterPro" id="IPR052155">
    <property type="entry name" value="Biofilm_reg_signaling"/>
</dbReference>
<dbReference type="PANTHER" id="PTHR44757">
    <property type="entry name" value="DIGUANYLATE CYCLASE DGCP"/>
    <property type="match status" value="1"/>
</dbReference>
<dbReference type="PROSITE" id="PS50883">
    <property type="entry name" value="EAL"/>
    <property type="match status" value="1"/>
</dbReference>
<evidence type="ECO:0000256" key="3">
    <source>
        <dbReference type="ARBA" id="ARBA00022989"/>
    </source>
</evidence>
<name>A0ABW9G4M5_9GAMM</name>
<evidence type="ECO:0000256" key="1">
    <source>
        <dbReference type="ARBA" id="ARBA00004141"/>
    </source>
</evidence>
<dbReference type="Pfam" id="PF00990">
    <property type="entry name" value="GGDEF"/>
    <property type="match status" value="1"/>
</dbReference>
<dbReference type="Gene3D" id="3.30.70.270">
    <property type="match status" value="1"/>
</dbReference>
<evidence type="ECO:0000259" key="6">
    <source>
        <dbReference type="PROSITE" id="PS50883"/>
    </source>
</evidence>
<gene>
    <name evidence="8" type="ORF">ABUE30_05995</name>
</gene>
<feature type="transmembrane region" description="Helical" evidence="5">
    <location>
        <begin position="195"/>
        <end position="215"/>
    </location>
</feature>
<evidence type="ECO:0000256" key="4">
    <source>
        <dbReference type="ARBA" id="ARBA00023136"/>
    </source>
</evidence>
<dbReference type="Pfam" id="PF00563">
    <property type="entry name" value="EAL"/>
    <property type="match status" value="1"/>
</dbReference>
<dbReference type="CDD" id="cd01948">
    <property type="entry name" value="EAL"/>
    <property type="match status" value="1"/>
</dbReference>
<dbReference type="InterPro" id="IPR029095">
    <property type="entry name" value="NarX-like_N"/>
</dbReference>
<dbReference type="SUPFAM" id="SSF141868">
    <property type="entry name" value="EAL domain-like"/>
    <property type="match status" value="1"/>
</dbReference>
<dbReference type="EMBL" id="JBEQCT010000002">
    <property type="protein sequence ID" value="MFM2484620.1"/>
    <property type="molecule type" value="Genomic_DNA"/>
</dbReference>
<reference evidence="8 9" key="1">
    <citation type="journal article" date="2013" name="Int. J. Syst. Evol. Microbiol.">
        <title>Celerinatantimonas yamalensis sp. nov., a cold-adapted diazotrophic bacterium from a cold permafrost brine.</title>
        <authorList>
            <person name="Shcherbakova V."/>
            <person name="Chuvilskaya N."/>
            <person name="Rivkina E."/>
            <person name="Demidov N."/>
            <person name="Uchaeva V."/>
            <person name="Suetin S."/>
            <person name="Suzina N."/>
            <person name="Gilichinsky D."/>
        </authorList>
    </citation>
    <scope>NUCLEOTIDE SEQUENCE [LARGE SCALE GENOMIC DNA]</scope>
    <source>
        <strain evidence="8 9">C7</strain>
    </source>
</reference>
<dbReference type="Pfam" id="PF13675">
    <property type="entry name" value="PilJ"/>
    <property type="match status" value="1"/>
</dbReference>
<protein>
    <submittedName>
        <fullName evidence="8">EAL domain-containing protein</fullName>
    </submittedName>
</protein>
<dbReference type="InterPro" id="IPR043128">
    <property type="entry name" value="Rev_trsase/Diguanyl_cyclase"/>
</dbReference>
<dbReference type="Proteomes" id="UP001629953">
    <property type="component" value="Unassembled WGS sequence"/>
</dbReference>
<dbReference type="PROSITE" id="PS50887">
    <property type="entry name" value="GGDEF"/>
    <property type="match status" value="1"/>
</dbReference>
<dbReference type="SMART" id="SM00052">
    <property type="entry name" value="EAL"/>
    <property type="match status" value="1"/>
</dbReference>
<feature type="transmembrane region" description="Helical" evidence="5">
    <location>
        <begin position="21"/>
        <end position="41"/>
    </location>
</feature>
<evidence type="ECO:0000313" key="8">
    <source>
        <dbReference type="EMBL" id="MFM2484620.1"/>
    </source>
</evidence>
<keyword evidence="9" id="KW-1185">Reference proteome</keyword>
<keyword evidence="2 5" id="KW-0812">Transmembrane</keyword>
<feature type="domain" description="GGDEF" evidence="7">
    <location>
        <begin position="278"/>
        <end position="412"/>
    </location>
</feature>
<evidence type="ECO:0000256" key="5">
    <source>
        <dbReference type="SAM" id="Phobius"/>
    </source>
</evidence>
<dbReference type="InterPro" id="IPR035919">
    <property type="entry name" value="EAL_sf"/>
</dbReference>
<dbReference type="Gene3D" id="3.20.20.450">
    <property type="entry name" value="EAL domain"/>
    <property type="match status" value="1"/>
</dbReference>
<dbReference type="SMART" id="SM00267">
    <property type="entry name" value="GGDEF"/>
    <property type="match status" value="1"/>
</dbReference>
<dbReference type="SUPFAM" id="SSF55073">
    <property type="entry name" value="Nucleotide cyclase"/>
    <property type="match status" value="1"/>
</dbReference>
<keyword evidence="3 5" id="KW-1133">Transmembrane helix</keyword>
<evidence type="ECO:0000259" key="7">
    <source>
        <dbReference type="PROSITE" id="PS50887"/>
    </source>
</evidence>
<sequence length="689" mass="78723">MKTESVPFQSKFITQHWRRDTYTYLFALSFIALLASCSHYLTQRIIKQQETAAKVINLAGRQRMLTQRITLLAGDLISNASVDDHFIRNYQSNIDHMLIVHDALRNGSSKLNIPAPSQTIRAIFNQSPIFLNQQVTLFLTHATELESTSNSAAENRQIYQQLKQAAYHKLLQSLDDLVLEYQQESESDVAKLQTYNVISLVILLFTLLAEAIFIFRPLLLNLYRRETQYHQLLRKMEGEIAERVKFQVFNDPLTGLSNRLSMIAKLETCIQLAKHNEEHLGVVCIGLSRFSSINDSYGHERGDSVLQQLAIRLNQFIEQRYGFISRIAGDEFALALNQQKNHLEILHLIRELSEIINQAMTIGEDEIQLSAVYGLAFYPEDGHKANNLLTHATQAMRMAKTGENNQFQLFQPSMTAQITRRLKLEQRLRRAVLDDTQLVLFYQPKIDLQTGEIIGVEALIRWEHPEEGMLSPAEFIPIAEASNFIVELGDWVLVSALKQIARWNQLNHSIEVAVNVSVKQLLHGNISQRIFVLTQQMNIHPQQVQLEITEDKLMDNLDHIITQLQLLEQYGFILAIDDFGTGHSSLSRLKSLPFKVLKIDQSFVANITTDKNNAQLISAIISMGHSLDKIMIAEGIETIEQMKLLQSLKCEQGQGYLFSRPLPAHEITHLLQHPADMRERYLQTPSKTI</sequence>
<comment type="caution">
    <text evidence="8">The sequence shown here is derived from an EMBL/GenBank/DDBJ whole genome shotgun (WGS) entry which is preliminary data.</text>
</comment>
<dbReference type="CDD" id="cd01949">
    <property type="entry name" value="GGDEF"/>
    <property type="match status" value="1"/>
</dbReference>
<accession>A0ABW9G4M5</accession>
<evidence type="ECO:0000313" key="9">
    <source>
        <dbReference type="Proteomes" id="UP001629953"/>
    </source>
</evidence>
<evidence type="ECO:0000256" key="2">
    <source>
        <dbReference type="ARBA" id="ARBA00022692"/>
    </source>
</evidence>
<feature type="domain" description="EAL" evidence="6">
    <location>
        <begin position="421"/>
        <end position="675"/>
    </location>
</feature>
<dbReference type="PANTHER" id="PTHR44757:SF2">
    <property type="entry name" value="BIOFILM ARCHITECTURE MAINTENANCE PROTEIN MBAA"/>
    <property type="match status" value="1"/>
</dbReference>
<dbReference type="InterPro" id="IPR000160">
    <property type="entry name" value="GGDEF_dom"/>
</dbReference>
<dbReference type="InterPro" id="IPR001633">
    <property type="entry name" value="EAL_dom"/>
</dbReference>
<organism evidence="8 9">
    <name type="scientific">Celerinatantimonas yamalensis</name>
    <dbReference type="NCBI Taxonomy" id="559956"/>
    <lineage>
        <taxon>Bacteria</taxon>
        <taxon>Pseudomonadati</taxon>
        <taxon>Pseudomonadota</taxon>
        <taxon>Gammaproteobacteria</taxon>
        <taxon>Celerinatantimonadaceae</taxon>
        <taxon>Celerinatantimonas</taxon>
    </lineage>
</organism>
<proteinExistence type="predicted"/>